<gene>
    <name evidence="4" type="primary">LOC101859533</name>
</gene>
<proteinExistence type="predicted"/>
<feature type="compositionally biased region" description="Polar residues" evidence="2">
    <location>
        <begin position="101"/>
        <end position="118"/>
    </location>
</feature>
<feature type="coiled-coil region" evidence="1">
    <location>
        <begin position="171"/>
        <end position="208"/>
    </location>
</feature>
<dbReference type="GeneID" id="101859533"/>
<dbReference type="Proteomes" id="UP000694888">
    <property type="component" value="Unplaced"/>
</dbReference>
<feature type="region of interest" description="Disordered" evidence="2">
    <location>
        <begin position="343"/>
        <end position="365"/>
    </location>
</feature>
<evidence type="ECO:0000256" key="1">
    <source>
        <dbReference type="SAM" id="Coils"/>
    </source>
</evidence>
<accession>A0ABM0K9N6</accession>
<feature type="region of interest" description="Disordered" evidence="2">
    <location>
        <begin position="23"/>
        <end position="140"/>
    </location>
</feature>
<feature type="compositionally biased region" description="Low complexity" evidence="2">
    <location>
        <begin position="75"/>
        <end position="88"/>
    </location>
</feature>
<dbReference type="RefSeq" id="XP_005112264.1">
    <property type="nucleotide sequence ID" value="XM_005112207.3"/>
</dbReference>
<sequence length="365" mass="39315">MSDGIHNKVDMSLDDIIKISKAEKRKKIQASRQQRGRGQQRGTGSVRGQGVMRGRGQGRGRGAVVRGRGRGKLPAQAQANTQQQIARGGNRRGRGRGGGITRQNSGVSPLNRLGFNQNVRGRGRGQVRGRGRGRGGGAVRGSKALVFTNSGNVQSIQTAKTATQQLRLSKANQAAKLLREKQLALQNLQQAKKNMQSINQALQKSSREAVVNQRRGIPNNNGQQAGRGRAKLLTPLMRQPGNISSTRQLINTSVTIANPSASPVNAPRGGKRRGWRRRPSQGAASQDHFTIQVANQNAPAAKKDQSSIMDQLKMLKPAVTTVYKFQKNVFATPATGISLNDRFASSGSSRVSEGGDDVEGRKVFI</sequence>
<reference evidence="4" key="1">
    <citation type="submission" date="2025-08" db="UniProtKB">
        <authorList>
            <consortium name="RefSeq"/>
        </authorList>
    </citation>
    <scope>IDENTIFICATION</scope>
</reference>
<protein>
    <submittedName>
        <fullName evidence="4">UAP56-interacting factor</fullName>
    </submittedName>
</protein>
<evidence type="ECO:0000256" key="2">
    <source>
        <dbReference type="SAM" id="MobiDB-lite"/>
    </source>
</evidence>
<keyword evidence="3" id="KW-1185">Reference proteome</keyword>
<name>A0ABM0K9N6_APLCA</name>
<feature type="compositionally biased region" description="Gly residues" evidence="2">
    <location>
        <begin position="39"/>
        <end position="61"/>
    </location>
</feature>
<organism evidence="3 4">
    <name type="scientific">Aplysia californica</name>
    <name type="common">California sea hare</name>
    <dbReference type="NCBI Taxonomy" id="6500"/>
    <lineage>
        <taxon>Eukaryota</taxon>
        <taxon>Metazoa</taxon>
        <taxon>Spiralia</taxon>
        <taxon>Lophotrochozoa</taxon>
        <taxon>Mollusca</taxon>
        <taxon>Gastropoda</taxon>
        <taxon>Heterobranchia</taxon>
        <taxon>Euthyneura</taxon>
        <taxon>Tectipleura</taxon>
        <taxon>Aplysiida</taxon>
        <taxon>Aplysioidea</taxon>
        <taxon>Aplysiidae</taxon>
        <taxon>Aplysia</taxon>
    </lineage>
</organism>
<feature type="region of interest" description="Disordered" evidence="2">
    <location>
        <begin position="258"/>
        <end position="286"/>
    </location>
</feature>
<feature type="compositionally biased region" description="Basic residues" evidence="2">
    <location>
        <begin position="121"/>
        <end position="133"/>
    </location>
</feature>
<feature type="compositionally biased region" description="Basic residues" evidence="2">
    <location>
        <begin position="269"/>
        <end position="279"/>
    </location>
</feature>
<evidence type="ECO:0000313" key="4">
    <source>
        <dbReference type="RefSeq" id="XP_005112264.1"/>
    </source>
</evidence>
<evidence type="ECO:0000313" key="3">
    <source>
        <dbReference type="Proteomes" id="UP000694888"/>
    </source>
</evidence>
<keyword evidence="1" id="KW-0175">Coiled coil</keyword>